<protein>
    <submittedName>
        <fullName evidence="1">Uncharacterized protein</fullName>
    </submittedName>
</protein>
<sequence length="72" mass="7751">MNRIEPVVAVVLLNGILAGVTMTAEHLNRQFIGLQAELRRPGFDDGGQQVQQLMGVLAHVFGFPGLGVVEQP</sequence>
<gene>
    <name evidence="1" type="ORF">APX70_01129</name>
</gene>
<reference evidence="1 2" key="1">
    <citation type="submission" date="2018-08" db="EMBL/GenBank/DDBJ databases">
        <title>Recombination of ecologically and evolutionarily significant loci maintains genetic cohesion in the Pseudomonas syringae species complex.</title>
        <authorList>
            <person name="Dillon M."/>
            <person name="Thakur S."/>
            <person name="Almeida R.N.D."/>
            <person name="Weir B.S."/>
            <person name="Guttman D.S."/>
        </authorList>
    </citation>
    <scope>NUCLEOTIDE SEQUENCE [LARGE SCALE GENOMIC DNA]</scope>
    <source>
        <strain evidence="1 2">88_10</strain>
    </source>
</reference>
<name>A0A3M3B054_PSEYM</name>
<evidence type="ECO:0000313" key="2">
    <source>
        <dbReference type="Proteomes" id="UP000282378"/>
    </source>
</evidence>
<dbReference type="AlphaFoldDB" id="A0A3M3B054"/>
<accession>A0A3M3B054</accession>
<dbReference type="Proteomes" id="UP000282378">
    <property type="component" value="Unassembled WGS sequence"/>
</dbReference>
<proteinExistence type="predicted"/>
<dbReference type="EMBL" id="RBNL01000213">
    <property type="protein sequence ID" value="RMM05736.1"/>
    <property type="molecule type" value="Genomic_DNA"/>
</dbReference>
<evidence type="ECO:0000313" key="1">
    <source>
        <dbReference type="EMBL" id="RMM05736.1"/>
    </source>
</evidence>
<comment type="caution">
    <text evidence="1">The sequence shown here is derived from an EMBL/GenBank/DDBJ whole genome shotgun (WGS) entry which is preliminary data.</text>
</comment>
<organism evidence="1 2">
    <name type="scientific">Pseudomonas syringae pv. maculicola</name>
    <dbReference type="NCBI Taxonomy" id="59511"/>
    <lineage>
        <taxon>Bacteria</taxon>
        <taxon>Pseudomonadati</taxon>
        <taxon>Pseudomonadota</taxon>
        <taxon>Gammaproteobacteria</taxon>
        <taxon>Pseudomonadales</taxon>
        <taxon>Pseudomonadaceae</taxon>
        <taxon>Pseudomonas</taxon>
    </lineage>
</organism>